<dbReference type="Gene3D" id="3.30.70.360">
    <property type="match status" value="1"/>
</dbReference>
<name>A0A829R8V2_LISGR</name>
<evidence type="ECO:0000313" key="17">
    <source>
        <dbReference type="Proteomes" id="UP000019251"/>
    </source>
</evidence>
<evidence type="ECO:0000256" key="8">
    <source>
        <dbReference type="ARBA" id="ARBA00022723"/>
    </source>
</evidence>
<evidence type="ECO:0000256" key="2">
    <source>
        <dbReference type="ARBA" id="ARBA00001947"/>
    </source>
</evidence>
<dbReference type="EMBL" id="AODG01000004">
    <property type="protein sequence ID" value="EUJ29994.1"/>
    <property type="molecule type" value="Genomic_DNA"/>
</dbReference>
<evidence type="ECO:0000256" key="14">
    <source>
        <dbReference type="ARBA" id="ARBA00051301"/>
    </source>
</evidence>
<comment type="catalytic activity">
    <reaction evidence="14">
        <text>N-succinyl-(2S,6S)-2,6-diaminopimelate + H2O = (2S,6S)-2,6-diaminopimelate + succinate</text>
        <dbReference type="Rhea" id="RHEA:22608"/>
        <dbReference type="ChEBI" id="CHEBI:15377"/>
        <dbReference type="ChEBI" id="CHEBI:30031"/>
        <dbReference type="ChEBI" id="CHEBI:57609"/>
        <dbReference type="ChEBI" id="CHEBI:58087"/>
        <dbReference type="EC" id="3.5.1.18"/>
    </reaction>
</comment>
<dbReference type="Pfam" id="PF07687">
    <property type="entry name" value="M20_dimer"/>
    <property type="match status" value="1"/>
</dbReference>
<keyword evidence="11" id="KW-0220">Diaminopimelate biosynthesis</keyword>
<sequence>MEQQEKIQILKDIIAINSTNGNEEEVADYLASLFQAHEIDSHKVPYADKRANLISEMGDSAERILAFSGHMDVVDAGNLKNWSYPPFEPTEKDGRLYGRGSTDMKAGLAAMAIAMIELKEENTALSGKIRFLATVGEEVGELGAEQLTTQGYADDLDGLVIGEPSGHHIVYAHKGSMNYTVTSIGKNAHSSMPELGINAIDKLLAFYNEAEAYVASIKQENELLGAFIHNVTVINGGNQVNSIPEKAELQGNIRSIPEADNETIKKAFAAIIAKLNRSSGTNLTLTWNYDKQPVFSDRTSDLVAATQRAAKKIIGNEMPLLGISGTTDAAEFTKAKHTFPVIIFGPGNETSHQVDENVEIANYLEMIHVYKEIATQFLQ</sequence>
<accession>A0A829R8V2</accession>
<evidence type="ECO:0000256" key="13">
    <source>
        <dbReference type="ARBA" id="ARBA00023285"/>
    </source>
</evidence>
<comment type="cofactor">
    <cofactor evidence="2">
        <name>Zn(2+)</name>
        <dbReference type="ChEBI" id="CHEBI:29105"/>
    </cofactor>
</comment>
<evidence type="ECO:0000256" key="3">
    <source>
        <dbReference type="ARBA" id="ARBA00005130"/>
    </source>
</evidence>
<dbReference type="InterPro" id="IPR011650">
    <property type="entry name" value="Peptidase_M20_dimer"/>
</dbReference>
<comment type="similarity">
    <text evidence="4">Belongs to the peptidase M20A family.</text>
</comment>
<dbReference type="GO" id="GO:0009089">
    <property type="term" value="P:lysine biosynthetic process via diaminopimelate"/>
    <property type="evidence" value="ECO:0007669"/>
    <property type="project" value="UniProtKB-UniPathway"/>
</dbReference>
<dbReference type="InterPro" id="IPR010182">
    <property type="entry name" value="ArgE/DapE"/>
</dbReference>
<keyword evidence="7" id="KW-0028">Amino-acid biosynthesis</keyword>
<dbReference type="Gene3D" id="3.40.630.10">
    <property type="entry name" value="Zn peptidases"/>
    <property type="match status" value="1"/>
</dbReference>
<dbReference type="PANTHER" id="PTHR43808:SF8">
    <property type="entry name" value="PEPTIDASE M20 DIMERISATION DOMAIN-CONTAINING PROTEIN"/>
    <property type="match status" value="1"/>
</dbReference>
<evidence type="ECO:0000256" key="6">
    <source>
        <dbReference type="ARBA" id="ARBA00016853"/>
    </source>
</evidence>
<dbReference type="GO" id="GO:0019877">
    <property type="term" value="P:diaminopimelate biosynthetic process"/>
    <property type="evidence" value="ECO:0007669"/>
    <property type="project" value="UniProtKB-KW"/>
</dbReference>
<dbReference type="GO" id="GO:0046872">
    <property type="term" value="F:metal ion binding"/>
    <property type="evidence" value="ECO:0007669"/>
    <property type="project" value="UniProtKB-KW"/>
</dbReference>
<dbReference type="InterPro" id="IPR036264">
    <property type="entry name" value="Bact_exopeptidase_dim_dom"/>
</dbReference>
<keyword evidence="8" id="KW-0479">Metal-binding</keyword>
<comment type="pathway">
    <text evidence="3">Amino-acid biosynthesis; L-lysine biosynthesis via DAP pathway; LL-2,6-diaminopimelate from (S)-tetrahydrodipicolinate (succinylase route): step 3/3.</text>
</comment>
<dbReference type="PANTHER" id="PTHR43808">
    <property type="entry name" value="ACETYLORNITHINE DEACETYLASE"/>
    <property type="match status" value="1"/>
</dbReference>
<evidence type="ECO:0000256" key="11">
    <source>
        <dbReference type="ARBA" id="ARBA00022915"/>
    </source>
</evidence>
<gene>
    <name evidence="16" type="ORF">LMUR_02847</name>
</gene>
<evidence type="ECO:0000256" key="4">
    <source>
        <dbReference type="ARBA" id="ARBA00006247"/>
    </source>
</evidence>
<dbReference type="PROSITE" id="PS00759">
    <property type="entry name" value="ARGE_DAPE_CPG2_2"/>
    <property type="match status" value="1"/>
</dbReference>
<evidence type="ECO:0000256" key="5">
    <source>
        <dbReference type="ARBA" id="ARBA00011921"/>
    </source>
</evidence>
<evidence type="ECO:0000259" key="15">
    <source>
        <dbReference type="Pfam" id="PF07687"/>
    </source>
</evidence>
<proteinExistence type="inferred from homology"/>
<keyword evidence="9" id="KW-0378">Hydrolase</keyword>
<reference evidence="16 17" key="1">
    <citation type="submission" date="2012-12" db="EMBL/GenBank/DDBJ databases">
        <title>Novel taxa of Listeriaceae from agricultural environments in the United States.</title>
        <authorList>
            <person name="den Bakker H.C."/>
            <person name="Allred A."/>
            <person name="Warchocki S."/>
            <person name="Wright E.M."/>
            <person name="Burrell A."/>
            <person name="Nightingale K.K."/>
            <person name="Kephart D."/>
            <person name="Wiedmann M."/>
        </authorList>
    </citation>
    <scope>NUCLEOTIDE SEQUENCE [LARGE SCALE GENOMIC DNA]</scope>
    <source>
        <strain evidence="16 17">FSL F6-1183</strain>
    </source>
</reference>
<dbReference type="Pfam" id="PF01546">
    <property type="entry name" value="Peptidase_M20"/>
    <property type="match status" value="1"/>
</dbReference>
<dbReference type="CDD" id="cd08659">
    <property type="entry name" value="M20_ArgE_DapE-like"/>
    <property type="match status" value="1"/>
</dbReference>
<evidence type="ECO:0000256" key="10">
    <source>
        <dbReference type="ARBA" id="ARBA00022833"/>
    </source>
</evidence>
<keyword evidence="13" id="KW-0170">Cobalt</keyword>
<dbReference type="SUPFAM" id="SSF53187">
    <property type="entry name" value="Zn-dependent exopeptidases"/>
    <property type="match status" value="1"/>
</dbReference>
<dbReference type="PROSITE" id="PS00758">
    <property type="entry name" value="ARGE_DAPE_CPG2_1"/>
    <property type="match status" value="1"/>
</dbReference>
<dbReference type="NCBIfam" id="TIGR01910">
    <property type="entry name" value="DapE-ArgE"/>
    <property type="match status" value="1"/>
</dbReference>
<dbReference type="InterPro" id="IPR001261">
    <property type="entry name" value="ArgE/DapE_CS"/>
</dbReference>
<dbReference type="Proteomes" id="UP000019251">
    <property type="component" value="Unassembled WGS sequence"/>
</dbReference>
<evidence type="ECO:0000256" key="1">
    <source>
        <dbReference type="ARBA" id="ARBA00001941"/>
    </source>
</evidence>
<dbReference type="RefSeq" id="WP_036104149.1">
    <property type="nucleotide sequence ID" value="NZ_AODG01000004.1"/>
</dbReference>
<keyword evidence="12" id="KW-0457">Lysine biosynthesis</keyword>
<evidence type="ECO:0000256" key="12">
    <source>
        <dbReference type="ARBA" id="ARBA00023154"/>
    </source>
</evidence>
<dbReference type="SUPFAM" id="SSF55031">
    <property type="entry name" value="Bacterial exopeptidase dimerisation domain"/>
    <property type="match status" value="1"/>
</dbReference>
<keyword evidence="10" id="KW-0862">Zinc</keyword>
<dbReference type="UniPathway" id="UPA00034">
    <property type="reaction ID" value="UER00021"/>
</dbReference>
<evidence type="ECO:0000256" key="9">
    <source>
        <dbReference type="ARBA" id="ARBA00022801"/>
    </source>
</evidence>
<dbReference type="InterPro" id="IPR002933">
    <property type="entry name" value="Peptidase_M20"/>
</dbReference>
<dbReference type="GO" id="GO:0009014">
    <property type="term" value="F:succinyl-diaminopimelate desuccinylase activity"/>
    <property type="evidence" value="ECO:0007669"/>
    <property type="project" value="UniProtKB-EC"/>
</dbReference>
<organism evidence="16 17">
    <name type="scientific">Listeria grayi FSL F6-1183</name>
    <dbReference type="NCBI Taxonomy" id="1265827"/>
    <lineage>
        <taxon>Bacteria</taxon>
        <taxon>Bacillati</taxon>
        <taxon>Bacillota</taxon>
        <taxon>Bacilli</taxon>
        <taxon>Bacillales</taxon>
        <taxon>Listeriaceae</taxon>
        <taxon>Listeria</taxon>
    </lineage>
</organism>
<evidence type="ECO:0000313" key="16">
    <source>
        <dbReference type="EMBL" id="EUJ29994.1"/>
    </source>
</evidence>
<dbReference type="EC" id="3.5.1.18" evidence="5"/>
<dbReference type="InterPro" id="IPR050072">
    <property type="entry name" value="Peptidase_M20A"/>
</dbReference>
<dbReference type="NCBIfam" id="NF006365">
    <property type="entry name" value="PRK08588.1"/>
    <property type="match status" value="1"/>
</dbReference>
<comment type="caution">
    <text evidence="16">The sequence shown here is derived from an EMBL/GenBank/DDBJ whole genome shotgun (WGS) entry which is preliminary data.</text>
</comment>
<feature type="domain" description="Peptidase M20 dimerisation" evidence="15">
    <location>
        <begin position="171"/>
        <end position="276"/>
    </location>
</feature>
<comment type="cofactor">
    <cofactor evidence="1">
        <name>Co(2+)</name>
        <dbReference type="ChEBI" id="CHEBI:48828"/>
    </cofactor>
</comment>
<evidence type="ECO:0000256" key="7">
    <source>
        <dbReference type="ARBA" id="ARBA00022605"/>
    </source>
</evidence>
<protein>
    <recommendedName>
        <fullName evidence="6">Probable succinyl-diaminopimelate desuccinylase</fullName>
        <ecNumber evidence="5">3.5.1.18</ecNumber>
    </recommendedName>
</protein>
<dbReference type="AlphaFoldDB" id="A0A829R8V2"/>